<name>A0A9P6AIX2_9AGAM</name>
<evidence type="ECO:0000313" key="3">
    <source>
        <dbReference type="Proteomes" id="UP000886523"/>
    </source>
</evidence>
<feature type="region of interest" description="Disordered" evidence="1">
    <location>
        <begin position="1"/>
        <end position="30"/>
    </location>
</feature>
<dbReference type="OrthoDB" id="2831558at2759"/>
<dbReference type="GO" id="GO:0005739">
    <property type="term" value="C:mitochondrion"/>
    <property type="evidence" value="ECO:0007669"/>
    <property type="project" value="TreeGrafter"/>
</dbReference>
<feature type="compositionally biased region" description="Basic residues" evidence="1">
    <location>
        <begin position="10"/>
        <end position="27"/>
    </location>
</feature>
<protein>
    <recommendedName>
        <fullName evidence="4">Aminoglycoside phosphotransferase domain-containing protein</fullName>
    </recommendedName>
</protein>
<dbReference type="InterPro" id="IPR011009">
    <property type="entry name" value="Kinase-like_dom_sf"/>
</dbReference>
<reference evidence="2" key="1">
    <citation type="journal article" date="2020" name="Nat. Commun.">
        <title>Large-scale genome sequencing of mycorrhizal fungi provides insights into the early evolution of symbiotic traits.</title>
        <authorList>
            <person name="Miyauchi S."/>
            <person name="Kiss E."/>
            <person name="Kuo A."/>
            <person name="Drula E."/>
            <person name="Kohler A."/>
            <person name="Sanchez-Garcia M."/>
            <person name="Morin E."/>
            <person name="Andreopoulos B."/>
            <person name="Barry K.W."/>
            <person name="Bonito G."/>
            <person name="Buee M."/>
            <person name="Carver A."/>
            <person name="Chen C."/>
            <person name="Cichocki N."/>
            <person name="Clum A."/>
            <person name="Culley D."/>
            <person name="Crous P.W."/>
            <person name="Fauchery L."/>
            <person name="Girlanda M."/>
            <person name="Hayes R.D."/>
            <person name="Keri Z."/>
            <person name="LaButti K."/>
            <person name="Lipzen A."/>
            <person name="Lombard V."/>
            <person name="Magnuson J."/>
            <person name="Maillard F."/>
            <person name="Murat C."/>
            <person name="Nolan M."/>
            <person name="Ohm R.A."/>
            <person name="Pangilinan J."/>
            <person name="Pereira M.F."/>
            <person name="Perotto S."/>
            <person name="Peter M."/>
            <person name="Pfister S."/>
            <person name="Riley R."/>
            <person name="Sitrit Y."/>
            <person name="Stielow J.B."/>
            <person name="Szollosi G."/>
            <person name="Zifcakova L."/>
            <person name="Stursova M."/>
            <person name="Spatafora J.W."/>
            <person name="Tedersoo L."/>
            <person name="Vaario L.M."/>
            <person name="Yamada A."/>
            <person name="Yan M."/>
            <person name="Wang P."/>
            <person name="Xu J."/>
            <person name="Bruns T."/>
            <person name="Baldrian P."/>
            <person name="Vilgalys R."/>
            <person name="Dunand C."/>
            <person name="Henrissat B."/>
            <person name="Grigoriev I.V."/>
            <person name="Hibbett D."/>
            <person name="Nagy L.G."/>
            <person name="Martin F.M."/>
        </authorList>
    </citation>
    <scope>NUCLEOTIDE SEQUENCE</scope>
    <source>
        <strain evidence="2">UP504</strain>
    </source>
</reference>
<evidence type="ECO:0008006" key="4">
    <source>
        <dbReference type="Google" id="ProtNLM"/>
    </source>
</evidence>
<dbReference type="PANTHER" id="PTHR36091:SF2">
    <property type="entry name" value="AMINOGLYCOSIDE PHOSPHOTRANSFERASE DOMAIN-CONTAINING PROTEIN"/>
    <property type="match status" value="1"/>
</dbReference>
<dbReference type="SUPFAM" id="SSF56112">
    <property type="entry name" value="Protein kinase-like (PK-like)"/>
    <property type="match status" value="1"/>
</dbReference>
<gene>
    <name evidence="2" type="ORF">BS47DRAFT_1321719</name>
</gene>
<organism evidence="2 3">
    <name type="scientific">Hydnum rufescens UP504</name>
    <dbReference type="NCBI Taxonomy" id="1448309"/>
    <lineage>
        <taxon>Eukaryota</taxon>
        <taxon>Fungi</taxon>
        <taxon>Dikarya</taxon>
        <taxon>Basidiomycota</taxon>
        <taxon>Agaricomycotina</taxon>
        <taxon>Agaricomycetes</taxon>
        <taxon>Cantharellales</taxon>
        <taxon>Hydnaceae</taxon>
        <taxon>Hydnum</taxon>
    </lineage>
</organism>
<evidence type="ECO:0000256" key="1">
    <source>
        <dbReference type="SAM" id="MobiDB-lite"/>
    </source>
</evidence>
<dbReference type="InterPro" id="IPR051035">
    <property type="entry name" value="Mito_inheritance_9"/>
</dbReference>
<comment type="caution">
    <text evidence="2">The sequence shown here is derived from an EMBL/GenBank/DDBJ whole genome shotgun (WGS) entry which is preliminary data.</text>
</comment>
<dbReference type="PANTHER" id="PTHR36091">
    <property type="entry name" value="ALTERED INHERITANCE OF MITOCHONDRIA PROTEIN 9, MITOCHONDRIAL"/>
    <property type="match status" value="1"/>
</dbReference>
<proteinExistence type="predicted"/>
<dbReference type="Proteomes" id="UP000886523">
    <property type="component" value="Unassembled WGS sequence"/>
</dbReference>
<feature type="non-terminal residue" evidence="2">
    <location>
        <position position="223"/>
    </location>
</feature>
<dbReference type="AlphaFoldDB" id="A0A9P6AIX2"/>
<keyword evidence="3" id="KW-1185">Reference proteome</keyword>
<sequence length="223" mass="25036">MRTSNGWHGDRRKRQGGGPLHNKRGPRGRLIATVGSPKWCIRESSPLLSSSCKYLPSKTERQRDKRKISNWGRTIPSSMRVVHRALRSVHSQSTRLVRPLSMTNSMVASNGLSPFEFTSSRWLFDEDTHLAARRVSFDVEALKAVACEAVQASRCTSFTKVAEGFYNKIYTLKFETGPEVIARVPHPIAGPPRYIIASEVATMDYLRNILDIPVPRVLAWSAS</sequence>
<accession>A0A9P6AIX2</accession>
<evidence type="ECO:0000313" key="2">
    <source>
        <dbReference type="EMBL" id="KAF9506675.1"/>
    </source>
</evidence>
<dbReference type="EMBL" id="MU129104">
    <property type="protein sequence ID" value="KAF9506675.1"/>
    <property type="molecule type" value="Genomic_DNA"/>
</dbReference>